<dbReference type="WBParaSite" id="BXY_1536800.1">
    <property type="protein sequence ID" value="BXY_1536800.1"/>
    <property type="gene ID" value="BXY_1536800"/>
</dbReference>
<dbReference type="Pfam" id="PF00167">
    <property type="entry name" value="FGF"/>
    <property type="match status" value="1"/>
</dbReference>
<keyword evidence="5" id="KW-1185">Reference proteome</keyword>
<evidence type="ECO:0000313" key="4">
    <source>
        <dbReference type="Proteomes" id="UP000095284"/>
    </source>
</evidence>
<reference evidence="3" key="2">
    <citation type="submission" date="2020-09" db="EMBL/GenBank/DDBJ databases">
        <authorList>
            <person name="Kikuchi T."/>
        </authorList>
    </citation>
    <scope>NUCLEOTIDE SEQUENCE</scope>
    <source>
        <strain evidence="3">Ka4C1</strain>
    </source>
</reference>
<organism evidence="4 6">
    <name type="scientific">Bursaphelenchus xylophilus</name>
    <name type="common">Pinewood nematode worm</name>
    <name type="synonym">Aphelenchoides xylophilus</name>
    <dbReference type="NCBI Taxonomy" id="6326"/>
    <lineage>
        <taxon>Eukaryota</taxon>
        <taxon>Metazoa</taxon>
        <taxon>Ecdysozoa</taxon>
        <taxon>Nematoda</taxon>
        <taxon>Chromadorea</taxon>
        <taxon>Rhabditida</taxon>
        <taxon>Tylenchina</taxon>
        <taxon>Tylenchomorpha</taxon>
        <taxon>Aphelenchoidea</taxon>
        <taxon>Aphelenchoididae</taxon>
        <taxon>Bursaphelenchus</taxon>
    </lineage>
</organism>
<evidence type="ECO:0000313" key="6">
    <source>
        <dbReference type="WBParaSite" id="BXY_1536800.1"/>
    </source>
</evidence>
<accession>A0A1I7SQQ5</accession>
<dbReference type="Gene3D" id="2.80.10.50">
    <property type="match status" value="1"/>
</dbReference>
<dbReference type="AlphaFoldDB" id="A0A1I7SQQ5"/>
<dbReference type="SUPFAM" id="SSF50353">
    <property type="entry name" value="Cytokine"/>
    <property type="match status" value="1"/>
</dbReference>
<dbReference type="Proteomes" id="UP000582659">
    <property type="component" value="Unassembled WGS sequence"/>
</dbReference>
<dbReference type="SMR" id="A0A1I7SQQ5"/>
<dbReference type="eggNOG" id="KOG3885">
    <property type="taxonomic scope" value="Eukaryota"/>
</dbReference>
<dbReference type="Proteomes" id="UP000095284">
    <property type="component" value="Unplaced"/>
</dbReference>
<proteinExistence type="inferred from homology"/>
<evidence type="ECO:0000313" key="5">
    <source>
        <dbReference type="Proteomes" id="UP000659654"/>
    </source>
</evidence>
<gene>
    <name evidence="3" type="ORF">BXYJ_LOCUS7400</name>
</gene>
<protein>
    <submittedName>
        <fullName evidence="3">(pine wood nematode) hypothetical protein</fullName>
    </submittedName>
</protein>
<dbReference type="Proteomes" id="UP000659654">
    <property type="component" value="Unassembled WGS sequence"/>
</dbReference>
<keyword evidence="2" id="KW-0732">Signal</keyword>
<name>A0A1I7SQQ5_BURXY</name>
<feature type="signal peptide" evidence="2">
    <location>
        <begin position="1"/>
        <end position="25"/>
    </location>
</feature>
<dbReference type="CDD" id="cd23307">
    <property type="entry name" value="beta-trefoil_FGF8-like"/>
    <property type="match status" value="1"/>
</dbReference>
<feature type="chain" id="PRO_5035360173" evidence="2">
    <location>
        <begin position="26"/>
        <end position="216"/>
    </location>
</feature>
<evidence type="ECO:0000313" key="3">
    <source>
        <dbReference type="EMBL" id="CAD5222432.1"/>
    </source>
</evidence>
<dbReference type="GO" id="GO:0008083">
    <property type="term" value="F:growth factor activity"/>
    <property type="evidence" value="ECO:0007669"/>
    <property type="project" value="InterPro"/>
</dbReference>
<dbReference type="InterPro" id="IPR002209">
    <property type="entry name" value="Fibroblast_GF_fam"/>
</dbReference>
<comment type="similarity">
    <text evidence="1">Belongs to the heparin-binding growth factors family.</text>
</comment>
<sequence>MRNVSGPSLFLCLLTLLSTITLTLNEVVATLRTVIATDEVNMVAEWRLYNRCSHGFVQLFLGNVNALGKGDNDCLTRFTVLKNDWDDSFMLQQVHSKRYLCFNSKFQLVPKSTPSYRCRFKERLQKSGYSKFESKWRHGHFIGFDKDGHPISSPNSTKSHCFQFTKLSAQPNGPIRDCPTAYRRRSHRFAVPQVNEIQSASIFGILKETFLSRILV</sequence>
<reference evidence="6" key="1">
    <citation type="submission" date="2016-11" db="UniProtKB">
        <authorList>
            <consortium name="WormBaseParasite"/>
        </authorList>
    </citation>
    <scope>IDENTIFICATION</scope>
</reference>
<dbReference type="SMART" id="SM00442">
    <property type="entry name" value="FGF"/>
    <property type="match status" value="1"/>
</dbReference>
<dbReference type="OrthoDB" id="5988014at2759"/>
<evidence type="ECO:0000256" key="2">
    <source>
        <dbReference type="SAM" id="SignalP"/>
    </source>
</evidence>
<evidence type="ECO:0000256" key="1">
    <source>
        <dbReference type="ARBA" id="ARBA00007936"/>
    </source>
</evidence>
<dbReference type="EMBL" id="CAJFDI010000003">
    <property type="protein sequence ID" value="CAD5222432.1"/>
    <property type="molecule type" value="Genomic_DNA"/>
</dbReference>
<dbReference type="EMBL" id="CAJFCV020000003">
    <property type="protein sequence ID" value="CAG9110237.1"/>
    <property type="molecule type" value="Genomic_DNA"/>
</dbReference>
<dbReference type="InterPro" id="IPR008996">
    <property type="entry name" value="IL1/FGF"/>
</dbReference>